<accession>A0A0W8FKC5</accession>
<gene>
    <name evidence="2" type="ORF">ASZ90_008874</name>
</gene>
<sequence>MTGAMAAIALFAGIIPAFVAGVVLTYALNRLRRRRASE</sequence>
<keyword evidence="1" id="KW-1133">Transmembrane helix</keyword>
<name>A0A0W8FKC5_9ZZZZ</name>
<evidence type="ECO:0000313" key="2">
    <source>
        <dbReference type="EMBL" id="KUG21381.1"/>
    </source>
</evidence>
<evidence type="ECO:0000256" key="1">
    <source>
        <dbReference type="SAM" id="Phobius"/>
    </source>
</evidence>
<keyword evidence="1" id="KW-0472">Membrane</keyword>
<organism evidence="2">
    <name type="scientific">hydrocarbon metagenome</name>
    <dbReference type="NCBI Taxonomy" id="938273"/>
    <lineage>
        <taxon>unclassified sequences</taxon>
        <taxon>metagenomes</taxon>
        <taxon>ecological metagenomes</taxon>
    </lineage>
</organism>
<dbReference type="EMBL" id="LNQE01001068">
    <property type="protein sequence ID" value="KUG21381.1"/>
    <property type="molecule type" value="Genomic_DNA"/>
</dbReference>
<comment type="caution">
    <text evidence="2">The sequence shown here is derived from an EMBL/GenBank/DDBJ whole genome shotgun (WGS) entry which is preliminary data.</text>
</comment>
<reference evidence="2" key="1">
    <citation type="journal article" date="2015" name="Proc. Natl. Acad. Sci. U.S.A.">
        <title>Networks of energetic and metabolic interactions define dynamics in microbial communities.</title>
        <authorList>
            <person name="Embree M."/>
            <person name="Liu J.K."/>
            <person name="Al-Bassam M.M."/>
            <person name="Zengler K."/>
        </authorList>
    </citation>
    <scope>NUCLEOTIDE SEQUENCE</scope>
</reference>
<feature type="transmembrane region" description="Helical" evidence="1">
    <location>
        <begin position="6"/>
        <end position="28"/>
    </location>
</feature>
<proteinExistence type="predicted"/>
<dbReference type="AlphaFoldDB" id="A0A0W8FKC5"/>
<protein>
    <submittedName>
        <fullName evidence="2">Uncharacterized protein</fullName>
    </submittedName>
</protein>
<keyword evidence="1" id="KW-0812">Transmembrane</keyword>